<dbReference type="RefSeq" id="WP_150885353.1">
    <property type="nucleotide sequence ID" value="NZ_RAHB01000005.1"/>
</dbReference>
<protein>
    <submittedName>
        <fullName evidence="3">Glycosyltransferase family 2 protein</fullName>
    </submittedName>
</protein>
<name>A0A5P3XDA2_PARBF</name>
<dbReference type="SUPFAM" id="SSF48452">
    <property type="entry name" value="TPR-like"/>
    <property type="match status" value="1"/>
</dbReference>
<gene>
    <name evidence="3" type="ORF">D4A35_01220</name>
</gene>
<feature type="domain" description="Glycosyltransferase 2-like" evidence="2">
    <location>
        <begin position="5"/>
        <end position="101"/>
    </location>
</feature>
<reference evidence="3 4" key="1">
    <citation type="submission" date="2018-09" db="EMBL/GenBank/DDBJ databases">
        <title>A clostridial neurotoxin that targets Anopheles mosquitoes.</title>
        <authorList>
            <person name="Contreras E."/>
            <person name="Masuyer G."/>
            <person name="Qureshi N."/>
            <person name="Chawla S."/>
            <person name="Lim H.L."/>
            <person name="Chen J."/>
            <person name="Stenmark P."/>
            <person name="Gill S."/>
        </authorList>
    </citation>
    <scope>NUCLEOTIDE SEQUENCE [LARGE SCALE GENOMIC DNA]</scope>
    <source>
        <strain evidence="3 4">Cbm</strain>
    </source>
</reference>
<accession>A0A5P3XDA2</accession>
<organism evidence="3 4">
    <name type="scientific">Paraclostridium bifermentans</name>
    <name type="common">Clostridium bifermentans</name>
    <dbReference type="NCBI Taxonomy" id="1490"/>
    <lineage>
        <taxon>Bacteria</taxon>
        <taxon>Bacillati</taxon>
        <taxon>Bacillota</taxon>
        <taxon>Clostridia</taxon>
        <taxon>Peptostreptococcales</taxon>
        <taxon>Peptostreptococcaceae</taxon>
        <taxon>Paraclostridium</taxon>
    </lineage>
</organism>
<dbReference type="CDD" id="cd02511">
    <property type="entry name" value="Beta4Glucosyltransferase"/>
    <property type="match status" value="1"/>
</dbReference>
<dbReference type="PROSITE" id="PS50005">
    <property type="entry name" value="TPR"/>
    <property type="match status" value="1"/>
</dbReference>
<dbReference type="PANTHER" id="PTHR43630">
    <property type="entry name" value="POLY-BETA-1,6-N-ACETYL-D-GLUCOSAMINE SYNTHASE"/>
    <property type="match status" value="1"/>
</dbReference>
<sequence>MKSLSVCMIVKNEEKNIKRCLDSIESIADEIIIVDTGSNDETLNICSNYNAKVINHKWNNDFSEARNVSLEYATKDYILFLDADEEISKEDLEKLKALLSSKKLAEGYFFRLTNIINGIEVGEYVVFRFFKNKRKYRFRGKVHEQIANCIQKHNKDKCIENIDIKIYHYGYDPNKVNIESKYKRNMGILNTYTEEEKDAYYFYVLGNEYARITDFKSAIESYEKSLDLMELKYNYVFYPYLILNIVKAYSNEKQFYDSIKFIEKIRLSIPNFKDLYFMECLAYIECGKISKALECLNEYINCPVGNAYEYPNNNFEKIYDIKEMKKNLEQASTPNNNLLSALMIIDKYETSIINTIKSFNEIVSNFTIVTSNKCLEVNEFKNIGAKIIYSDDKDLNLLIEKCKSKYIIMVDIGEICSTLSQKKIIELLSNTNEKFFTVNIVNIANNTNSKEVRIIKNENSNFINDYKYALIKNKNVVDSNIYIHKSFN</sequence>
<dbReference type="InterPro" id="IPR029044">
    <property type="entry name" value="Nucleotide-diphossugar_trans"/>
</dbReference>
<dbReference type="Pfam" id="PF00535">
    <property type="entry name" value="Glycos_transf_2"/>
    <property type="match status" value="1"/>
</dbReference>
<dbReference type="Proteomes" id="UP000326961">
    <property type="component" value="Chromosome"/>
</dbReference>
<dbReference type="InterPro" id="IPR011990">
    <property type="entry name" value="TPR-like_helical_dom_sf"/>
</dbReference>
<keyword evidence="1" id="KW-0802">TPR repeat</keyword>
<dbReference type="InterPro" id="IPR001173">
    <property type="entry name" value="Glyco_trans_2-like"/>
</dbReference>
<evidence type="ECO:0000313" key="4">
    <source>
        <dbReference type="Proteomes" id="UP000326961"/>
    </source>
</evidence>
<dbReference type="Gene3D" id="3.90.550.10">
    <property type="entry name" value="Spore Coat Polysaccharide Biosynthesis Protein SpsA, Chain A"/>
    <property type="match status" value="1"/>
</dbReference>
<feature type="repeat" description="TPR" evidence="1">
    <location>
        <begin position="199"/>
        <end position="232"/>
    </location>
</feature>
<dbReference type="Gene3D" id="1.25.40.10">
    <property type="entry name" value="Tetratricopeptide repeat domain"/>
    <property type="match status" value="1"/>
</dbReference>
<dbReference type="GO" id="GO:0016740">
    <property type="term" value="F:transferase activity"/>
    <property type="evidence" value="ECO:0007669"/>
    <property type="project" value="UniProtKB-KW"/>
</dbReference>
<evidence type="ECO:0000256" key="1">
    <source>
        <dbReference type="PROSITE-ProRule" id="PRU00339"/>
    </source>
</evidence>
<dbReference type="EMBL" id="CP032452">
    <property type="protein sequence ID" value="QEZ67613.1"/>
    <property type="molecule type" value="Genomic_DNA"/>
</dbReference>
<keyword evidence="3" id="KW-0808">Transferase</keyword>
<proteinExistence type="predicted"/>
<dbReference type="PANTHER" id="PTHR43630:SF2">
    <property type="entry name" value="GLYCOSYLTRANSFERASE"/>
    <property type="match status" value="1"/>
</dbReference>
<evidence type="ECO:0000313" key="3">
    <source>
        <dbReference type="EMBL" id="QEZ67613.1"/>
    </source>
</evidence>
<dbReference type="InterPro" id="IPR019734">
    <property type="entry name" value="TPR_rpt"/>
</dbReference>
<evidence type="ECO:0000259" key="2">
    <source>
        <dbReference type="Pfam" id="PF00535"/>
    </source>
</evidence>
<dbReference type="SUPFAM" id="SSF53448">
    <property type="entry name" value="Nucleotide-diphospho-sugar transferases"/>
    <property type="match status" value="1"/>
</dbReference>
<dbReference type="AlphaFoldDB" id="A0A5P3XDA2"/>